<reference evidence="3 4" key="1">
    <citation type="submission" date="2022-06" db="EMBL/GenBank/DDBJ databases">
        <title>Isolation of gut microbiota from human fecal samples.</title>
        <authorList>
            <person name="Pamer E.G."/>
            <person name="Barat B."/>
            <person name="Waligurski E."/>
            <person name="Medina S."/>
            <person name="Paddock L."/>
            <person name="Mostad J."/>
        </authorList>
    </citation>
    <scope>NUCLEOTIDE SEQUENCE [LARGE SCALE GENOMIC DNA]</scope>
    <source>
        <strain evidence="3 4">SL.3.17</strain>
    </source>
</reference>
<evidence type="ECO:0000313" key="4">
    <source>
        <dbReference type="Proteomes" id="UP001524502"/>
    </source>
</evidence>
<protein>
    <recommendedName>
        <fullName evidence="2">Fibronectin type-III domain-containing protein</fullName>
    </recommendedName>
</protein>
<organism evidence="3 4">
    <name type="scientific">Anaerovorax odorimutans</name>
    <dbReference type="NCBI Taxonomy" id="109327"/>
    <lineage>
        <taxon>Bacteria</taxon>
        <taxon>Bacillati</taxon>
        <taxon>Bacillota</taxon>
        <taxon>Clostridia</taxon>
        <taxon>Peptostreptococcales</taxon>
        <taxon>Anaerovoracaceae</taxon>
        <taxon>Anaerovorax</taxon>
    </lineage>
</organism>
<gene>
    <name evidence="3" type="ORF">NE619_07700</name>
</gene>
<comment type="caution">
    <text evidence="3">The sequence shown here is derived from an EMBL/GenBank/DDBJ whole genome shotgun (WGS) entry which is preliminary data.</text>
</comment>
<dbReference type="PROSITE" id="PS50853">
    <property type="entry name" value="FN3"/>
    <property type="match status" value="1"/>
</dbReference>
<feature type="signal peptide" evidence="1">
    <location>
        <begin position="1"/>
        <end position="27"/>
    </location>
</feature>
<dbReference type="Proteomes" id="UP001524502">
    <property type="component" value="Unassembled WGS sequence"/>
</dbReference>
<dbReference type="InterPro" id="IPR003961">
    <property type="entry name" value="FN3_dom"/>
</dbReference>
<dbReference type="Gene3D" id="2.60.40.10">
    <property type="entry name" value="Immunoglobulins"/>
    <property type="match status" value="1"/>
</dbReference>
<keyword evidence="1" id="KW-0732">Signal</keyword>
<accession>A0ABT1RN47</accession>
<dbReference type="SUPFAM" id="SSF49265">
    <property type="entry name" value="Fibronectin type III"/>
    <property type="match status" value="1"/>
</dbReference>
<dbReference type="InterPro" id="IPR013783">
    <property type="entry name" value="Ig-like_fold"/>
</dbReference>
<name>A0ABT1RN47_9FIRM</name>
<dbReference type="InterPro" id="IPR036116">
    <property type="entry name" value="FN3_sf"/>
</dbReference>
<dbReference type="Pfam" id="PF00041">
    <property type="entry name" value="fn3"/>
    <property type="match status" value="1"/>
</dbReference>
<dbReference type="RefSeq" id="WP_256131806.1">
    <property type="nucleotide sequence ID" value="NZ_JANFXK010000007.1"/>
</dbReference>
<dbReference type="EMBL" id="JANFXK010000007">
    <property type="protein sequence ID" value="MCQ4636610.1"/>
    <property type="molecule type" value="Genomic_DNA"/>
</dbReference>
<proteinExistence type="predicted"/>
<feature type="chain" id="PRO_5045799247" description="Fibronectin type-III domain-containing protein" evidence="1">
    <location>
        <begin position="28"/>
        <end position="521"/>
    </location>
</feature>
<evidence type="ECO:0000259" key="2">
    <source>
        <dbReference type="PROSITE" id="PS50853"/>
    </source>
</evidence>
<evidence type="ECO:0000256" key="1">
    <source>
        <dbReference type="SAM" id="SignalP"/>
    </source>
</evidence>
<evidence type="ECO:0000313" key="3">
    <source>
        <dbReference type="EMBL" id="MCQ4636610.1"/>
    </source>
</evidence>
<keyword evidence="4" id="KW-1185">Reference proteome</keyword>
<sequence length="521" mass="59289">MRSRRKKWAWILVVVMVFSVLGTPVYAASANPKGSGYDTTAPLLNSVTLDRSSVIKPSVVRVTLDVTEDGTGIKNIGIYFCKSQGQGWEMTHYYQDDYAPVFTGKISFDIPVTTARLADEYYVACVTLIDKQGNYSSFSSNNHMEGWPLKLFNESNGNKESCLVNTTLQVKDEFDVAFQKYITNPNITKDLKNMQDEQTAMIDYDERNCTAKKEWFDAIKGTKKKIVFSNNSQQWIFDGKDIKDETKDINLLVKLNRIDGEDYGTTKDLLKLEFASNGALPGVATVKLKSDYIYTMYNLNNHLQLYFLNGEDLHLEDDQVTHILDGTDHWCKFNVAHNSTFLLSGAKLASKVQRNLVNASIAKISNKTYTGKAVKPKPTVSLNGHKLKQNTDYELQYGKNVNPGKAKITLTGKGLYKGKKTVYFYIAPQKTVFKKAVRSHKNMKLTWKRDKKATGYQITIATKKNFKKGKKTYLVTKNKVTTKTIKKLKPKRKYYIKIRSYKTVDKKKIYGPYSKIKTLKL</sequence>
<feature type="domain" description="Fibronectin type-III" evidence="2">
    <location>
        <begin position="427"/>
        <end position="521"/>
    </location>
</feature>